<keyword evidence="5" id="KW-0862">Zinc</keyword>
<protein>
    <recommendedName>
        <fullName evidence="5 7">Adenylate kinase</fullName>
        <shortName evidence="5">AK</shortName>
        <ecNumber evidence="5 7">2.7.4.3</ecNumber>
    </recommendedName>
    <alternativeName>
        <fullName evidence="5">ATP-AMP transphosphorylase</fullName>
    </alternativeName>
    <alternativeName>
        <fullName evidence="5">ATP:AMP phosphotransferase</fullName>
    </alternativeName>
    <alternativeName>
        <fullName evidence="5">Adenylate monophosphate kinase</fullName>
    </alternativeName>
</protein>
<evidence type="ECO:0000256" key="7">
    <source>
        <dbReference type="RuleBase" id="RU003331"/>
    </source>
</evidence>
<comment type="function">
    <text evidence="5">Catalyzes the reversible transfer of the terminal phosphate group between ATP and AMP. Plays an important role in cellular energy homeostasis and in adenine nucleotide metabolism.</text>
</comment>
<feature type="binding site" evidence="5">
    <location>
        <position position="30"/>
    </location>
    <ligand>
        <name>AMP</name>
        <dbReference type="ChEBI" id="CHEBI:456215"/>
    </ligand>
</feature>
<dbReference type="InterPro" id="IPR006259">
    <property type="entry name" value="Adenyl_kin_sub"/>
</dbReference>
<dbReference type="PRINTS" id="PR00094">
    <property type="entry name" value="ADENYLTKNASE"/>
</dbReference>
<dbReference type="InterPro" id="IPR000850">
    <property type="entry name" value="Adenylat/UMP-CMP_kin"/>
</dbReference>
<dbReference type="CDD" id="cd01428">
    <property type="entry name" value="ADK"/>
    <property type="match status" value="1"/>
</dbReference>
<feature type="region of interest" description="LID" evidence="5">
    <location>
        <begin position="124"/>
        <end position="161"/>
    </location>
</feature>
<dbReference type="Proteomes" id="UP000070449">
    <property type="component" value="Unassembled WGS sequence"/>
</dbReference>
<evidence type="ECO:0000256" key="3">
    <source>
        <dbReference type="ARBA" id="ARBA00022741"/>
    </source>
</evidence>
<feature type="binding site" evidence="5">
    <location>
        <position position="151"/>
    </location>
    <ligand>
        <name>Zn(2+)</name>
        <dbReference type="ChEBI" id="CHEBI:29105"/>
        <note>structural</note>
    </ligand>
</feature>
<dbReference type="Pfam" id="PF05191">
    <property type="entry name" value="ADK_lid"/>
    <property type="match status" value="1"/>
</dbReference>
<reference evidence="9 10" key="1">
    <citation type="submission" date="2015-02" db="EMBL/GenBank/DDBJ databases">
        <title>Improved understanding of the partial-nitritation anammox process through 23 genomes representing the majority of the microbial community.</title>
        <authorList>
            <person name="Speth D.R."/>
            <person name="In T Zandt M."/>
            <person name="Guerrero Cruz S."/>
            <person name="Jetten M.S."/>
            <person name="Dutilh B.E."/>
        </authorList>
    </citation>
    <scope>NUCLEOTIDE SEQUENCE [LARGE SCALE GENOMIC DNA]</scope>
    <source>
        <strain evidence="9">OLB21</strain>
    </source>
</reference>
<keyword evidence="4 5" id="KW-0418">Kinase</keyword>
<dbReference type="GO" id="GO:0005524">
    <property type="term" value="F:ATP binding"/>
    <property type="evidence" value="ECO:0007669"/>
    <property type="project" value="UniProtKB-UniRule"/>
</dbReference>
<keyword evidence="1 5" id="KW-0808">Transferase</keyword>
<evidence type="ECO:0000256" key="4">
    <source>
        <dbReference type="ARBA" id="ARBA00022777"/>
    </source>
</evidence>
<dbReference type="InterPro" id="IPR007862">
    <property type="entry name" value="Adenylate_kinase_lid-dom"/>
</dbReference>
<dbReference type="EC" id="2.7.4.3" evidence="5 7"/>
<accession>A0A136KF93</accession>
<name>A0A136KF93_9BACT</name>
<keyword evidence="3 5" id="KW-0547">Nucleotide-binding</keyword>
<comment type="catalytic activity">
    <reaction evidence="5 7">
        <text>AMP + ATP = 2 ADP</text>
        <dbReference type="Rhea" id="RHEA:12973"/>
        <dbReference type="ChEBI" id="CHEBI:30616"/>
        <dbReference type="ChEBI" id="CHEBI:456215"/>
        <dbReference type="ChEBI" id="CHEBI:456216"/>
        <dbReference type="EC" id="2.7.4.3"/>
    </reaction>
</comment>
<comment type="caution">
    <text evidence="5">Lacks conserved residue(s) required for the propagation of feature annotation.</text>
</comment>
<dbReference type="UniPathway" id="UPA00588">
    <property type="reaction ID" value="UER00649"/>
</dbReference>
<evidence type="ECO:0000256" key="5">
    <source>
        <dbReference type="HAMAP-Rule" id="MF_00235"/>
    </source>
</evidence>
<dbReference type="InterPro" id="IPR027417">
    <property type="entry name" value="P-loop_NTPase"/>
</dbReference>
<dbReference type="PANTHER" id="PTHR23359">
    <property type="entry name" value="NUCLEOTIDE KINASE"/>
    <property type="match status" value="1"/>
</dbReference>
<dbReference type="EMBL" id="JYPD01000026">
    <property type="protein sequence ID" value="KXK08085.1"/>
    <property type="molecule type" value="Genomic_DNA"/>
</dbReference>
<comment type="pathway">
    <text evidence="5">Purine metabolism; AMP biosynthesis via salvage pathway; AMP from ADP: step 1/1.</text>
</comment>
<comment type="subunit">
    <text evidence="5 7">Monomer.</text>
</comment>
<evidence type="ECO:0000256" key="1">
    <source>
        <dbReference type="ARBA" id="ARBA00022679"/>
    </source>
</evidence>
<sequence>MILLFVGPKGSGKDTQTQLLESSGFANISTGSLFRQEMQDNTELGMKSKQYYDAGKLVPDELVLEILKKHISKAEADDIVLNGVVRTLEQIKPTEEMLASIEKKIDKVIYFNLSDEEAVKRLANRWTCPVCNTVYHTLFDPPKVAGVCDKDGAALLQRADDKPDAVKMRLSEDRTKTGPVVDHYREIGILHEIDGSKSIEEVASELHELIKVFKEQQ</sequence>
<dbReference type="AlphaFoldDB" id="A0A136KF93"/>
<evidence type="ECO:0000313" key="9">
    <source>
        <dbReference type="EMBL" id="KXK08085.1"/>
    </source>
</evidence>
<feature type="domain" description="Adenylate kinase active site lid" evidence="8">
    <location>
        <begin position="125"/>
        <end position="160"/>
    </location>
</feature>
<evidence type="ECO:0000256" key="6">
    <source>
        <dbReference type="RuleBase" id="RU003330"/>
    </source>
</evidence>
<feature type="binding site" evidence="5">
    <location>
        <position position="35"/>
    </location>
    <ligand>
        <name>AMP</name>
        <dbReference type="ChEBI" id="CHEBI:456215"/>
    </ligand>
</feature>
<feature type="binding site" evidence="5">
    <location>
        <position position="131"/>
    </location>
    <ligand>
        <name>Zn(2+)</name>
        <dbReference type="ChEBI" id="CHEBI:29105"/>
        <note>structural</note>
    </ligand>
</feature>
<dbReference type="GO" id="GO:0005737">
    <property type="term" value="C:cytoplasm"/>
    <property type="evidence" value="ECO:0007669"/>
    <property type="project" value="UniProtKB-SubCell"/>
</dbReference>
<comment type="caution">
    <text evidence="9">The sequence shown here is derived from an EMBL/GenBank/DDBJ whole genome shotgun (WGS) entry which is preliminary data.</text>
</comment>
<evidence type="ECO:0000313" key="10">
    <source>
        <dbReference type="Proteomes" id="UP000070449"/>
    </source>
</evidence>
<dbReference type="Pfam" id="PF00406">
    <property type="entry name" value="ADK"/>
    <property type="match status" value="1"/>
</dbReference>
<feature type="binding site" evidence="5">
    <location>
        <position position="169"/>
    </location>
    <ligand>
        <name>AMP</name>
        <dbReference type="ChEBI" id="CHEBI:456215"/>
    </ligand>
</feature>
<feature type="binding site" evidence="5">
    <location>
        <position position="128"/>
    </location>
    <ligand>
        <name>Zn(2+)</name>
        <dbReference type="ChEBI" id="CHEBI:29105"/>
        <note>structural</note>
    </ligand>
</feature>
<gene>
    <name evidence="5 9" type="primary">adk</name>
    <name evidence="9" type="ORF">UZ20_WS6002000995</name>
</gene>
<feature type="binding site" evidence="5">
    <location>
        <begin position="56"/>
        <end position="58"/>
    </location>
    <ligand>
        <name>AMP</name>
        <dbReference type="ChEBI" id="CHEBI:456215"/>
    </ligand>
</feature>
<comment type="subcellular location">
    <subcellularLocation>
        <location evidence="5 7">Cytoplasm</location>
    </subcellularLocation>
</comment>
<feature type="binding site" evidence="5">
    <location>
        <position position="158"/>
    </location>
    <ligand>
        <name>AMP</name>
        <dbReference type="ChEBI" id="CHEBI:456215"/>
    </ligand>
</feature>
<keyword evidence="5" id="KW-0963">Cytoplasm</keyword>
<proteinExistence type="inferred from homology"/>
<evidence type="ECO:0000259" key="8">
    <source>
        <dbReference type="Pfam" id="PF05191"/>
    </source>
</evidence>
<comment type="domain">
    <text evidence="5">Consists of three domains, a large central CORE domain and two small peripheral domains, NMPbind and LID, which undergo movements during catalysis. The LID domain closes over the site of phosphoryl transfer upon ATP binding. Assembling and dissambling the active center during each catalytic cycle provides an effective means to prevent ATP hydrolysis. Some bacteria have evolved a zinc-coordinating structure that stabilizes the LID domain.</text>
</comment>
<organism evidence="9 10">
    <name type="scientific">candidate division WS6 bacterium OLB21</name>
    <dbReference type="NCBI Taxonomy" id="1617427"/>
    <lineage>
        <taxon>Bacteria</taxon>
        <taxon>Candidatus Dojkabacteria</taxon>
    </lineage>
</organism>
<evidence type="ECO:0000256" key="2">
    <source>
        <dbReference type="ARBA" id="ARBA00022727"/>
    </source>
</evidence>
<comment type="similarity">
    <text evidence="5 6">Belongs to the adenylate kinase family.</text>
</comment>
<keyword evidence="2 5" id="KW-0545">Nucleotide biosynthesis</keyword>
<dbReference type="GO" id="GO:0008270">
    <property type="term" value="F:zinc ion binding"/>
    <property type="evidence" value="ECO:0007669"/>
    <property type="project" value="UniProtKB-UniRule"/>
</dbReference>
<dbReference type="NCBIfam" id="TIGR01351">
    <property type="entry name" value="adk"/>
    <property type="match status" value="1"/>
</dbReference>
<feature type="binding site" evidence="5">
    <location>
        <position position="197"/>
    </location>
    <ligand>
        <name>ATP</name>
        <dbReference type="ChEBI" id="CHEBI:30616"/>
    </ligand>
</feature>
<keyword evidence="5" id="KW-0479">Metal-binding</keyword>
<dbReference type="HAMAP" id="MF_00235">
    <property type="entry name" value="Adenylate_kinase_Adk"/>
    <property type="match status" value="1"/>
</dbReference>
<feature type="binding site" evidence="5">
    <location>
        <position position="148"/>
    </location>
    <ligand>
        <name>Zn(2+)</name>
        <dbReference type="ChEBI" id="CHEBI:29105"/>
        <note>structural</note>
    </ligand>
</feature>
<dbReference type="GO" id="GO:0044209">
    <property type="term" value="P:AMP salvage"/>
    <property type="evidence" value="ECO:0007669"/>
    <property type="project" value="UniProtKB-UniRule"/>
</dbReference>
<feature type="region of interest" description="NMP" evidence="5">
    <location>
        <begin position="29"/>
        <end position="58"/>
    </location>
</feature>
<dbReference type="STRING" id="1617427.UZ20_WS6002000995"/>
<keyword evidence="5 7" id="KW-0067">ATP-binding</keyword>
<feature type="binding site" evidence="5">
    <location>
        <position position="90"/>
    </location>
    <ligand>
        <name>AMP</name>
        <dbReference type="ChEBI" id="CHEBI:456215"/>
    </ligand>
</feature>
<feature type="binding site" evidence="5">
    <location>
        <position position="125"/>
    </location>
    <ligand>
        <name>ATP</name>
        <dbReference type="ChEBI" id="CHEBI:30616"/>
    </ligand>
</feature>
<dbReference type="SUPFAM" id="SSF52540">
    <property type="entry name" value="P-loop containing nucleoside triphosphate hydrolases"/>
    <property type="match status" value="1"/>
</dbReference>
<feature type="binding site" evidence="5">
    <location>
        <begin position="134"/>
        <end position="135"/>
    </location>
    <ligand>
        <name>ATP</name>
        <dbReference type="ChEBI" id="CHEBI:30616"/>
    </ligand>
</feature>
<dbReference type="Gene3D" id="3.40.50.300">
    <property type="entry name" value="P-loop containing nucleotide triphosphate hydrolases"/>
    <property type="match status" value="1"/>
</dbReference>
<dbReference type="GO" id="GO:0004017">
    <property type="term" value="F:AMP kinase activity"/>
    <property type="evidence" value="ECO:0007669"/>
    <property type="project" value="UniProtKB-UniRule"/>
</dbReference>